<sequence>MAPVAAAGQRALSTLAKRLHPQLPLTPRESQQLLNLLTTSFRAHLDREHPVHTPETAAPKAGRNGRDSIVAPSSAALASQHLDAVLSNPLFAVKPSRRGSQSGALQILKDPIGWFLNEMAMGRASLSKVSTCLDILDRSDVAAQSRQDKKPGAVIGGWLHSSGLDASTEFLETCVASHSFLSRLVTLLLADGETRILWKWFARPYTPGLSHAKVLIFKKQILRCMVHAGTGHDLPRSLLLFERAHDICQEQQKGFETLRTAGQYLVHAIVSKPTVSISHELYDAFRKSTAFWIPGPWAVAVDAMLWLRHPLGASFTPGIQFIQDPAGAATFAKARTAQRSFVVQLSLGVARELLAEERYEDAQVVMAFIKQYFPDLVLTSFSQEPPRSAVHSAKFEKEQADEVRNLELLEGLLPA</sequence>
<dbReference type="OrthoDB" id="5424391at2759"/>
<dbReference type="Proteomes" id="UP000801428">
    <property type="component" value="Unassembled WGS sequence"/>
</dbReference>
<feature type="region of interest" description="Disordered" evidence="1">
    <location>
        <begin position="45"/>
        <end position="68"/>
    </location>
</feature>
<dbReference type="EMBL" id="SWKU01000001">
    <property type="protein sequence ID" value="KAF3011067.1"/>
    <property type="molecule type" value="Genomic_DNA"/>
</dbReference>
<evidence type="ECO:0000256" key="1">
    <source>
        <dbReference type="SAM" id="MobiDB-lite"/>
    </source>
</evidence>
<reference evidence="2" key="1">
    <citation type="submission" date="2019-04" db="EMBL/GenBank/DDBJ databases">
        <title>Sequencing of skin fungus with MAO and IRED activity.</title>
        <authorList>
            <person name="Marsaioli A.J."/>
            <person name="Bonatto J.M.C."/>
            <person name="Reis Junior O."/>
        </authorList>
    </citation>
    <scope>NUCLEOTIDE SEQUENCE</scope>
    <source>
        <strain evidence="2">30M1</strain>
    </source>
</reference>
<keyword evidence="3" id="KW-1185">Reference proteome</keyword>
<accession>A0A9P4TNW1</accession>
<proteinExistence type="predicted"/>
<evidence type="ECO:0000313" key="2">
    <source>
        <dbReference type="EMBL" id="KAF3011067.1"/>
    </source>
</evidence>
<dbReference type="AlphaFoldDB" id="A0A9P4TNW1"/>
<comment type="caution">
    <text evidence="2">The sequence shown here is derived from an EMBL/GenBank/DDBJ whole genome shotgun (WGS) entry which is preliminary data.</text>
</comment>
<organism evidence="2 3">
    <name type="scientific">Curvularia kusanoi</name>
    <name type="common">Cochliobolus kusanoi</name>
    <dbReference type="NCBI Taxonomy" id="90978"/>
    <lineage>
        <taxon>Eukaryota</taxon>
        <taxon>Fungi</taxon>
        <taxon>Dikarya</taxon>
        <taxon>Ascomycota</taxon>
        <taxon>Pezizomycotina</taxon>
        <taxon>Dothideomycetes</taxon>
        <taxon>Pleosporomycetidae</taxon>
        <taxon>Pleosporales</taxon>
        <taxon>Pleosporineae</taxon>
        <taxon>Pleosporaceae</taxon>
        <taxon>Curvularia</taxon>
    </lineage>
</organism>
<name>A0A9P4TNW1_CURKU</name>
<evidence type="ECO:0000313" key="3">
    <source>
        <dbReference type="Proteomes" id="UP000801428"/>
    </source>
</evidence>
<protein>
    <submittedName>
        <fullName evidence="2">Uncharacterized protein</fullName>
    </submittedName>
</protein>
<gene>
    <name evidence="2" type="ORF">E8E13_011168</name>
</gene>